<dbReference type="Gene3D" id="3.20.20.450">
    <property type="entry name" value="EAL domain"/>
    <property type="match status" value="1"/>
</dbReference>
<keyword evidence="4" id="KW-1185">Reference proteome</keyword>
<evidence type="ECO:0000259" key="2">
    <source>
        <dbReference type="PROSITE" id="PS50887"/>
    </source>
</evidence>
<dbReference type="PANTHER" id="PTHR44757:SF2">
    <property type="entry name" value="BIOFILM ARCHITECTURE MAINTENANCE PROTEIN MBAA"/>
    <property type="match status" value="1"/>
</dbReference>
<dbReference type="CDD" id="cd01949">
    <property type="entry name" value="GGDEF"/>
    <property type="match status" value="1"/>
</dbReference>
<evidence type="ECO:0000259" key="1">
    <source>
        <dbReference type="PROSITE" id="PS50883"/>
    </source>
</evidence>
<dbReference type="SUPFAM" id="SSF55781">
    <property type="entry name" value="GAF domain-like"/>
    <property type="match status" value="1"/>
</dbReference>
<dbReference type="SUPFAM" id="SSF141868">
    <property type="entry name" value="EAL domain-like"/>
    <property type="match status" value="1"/>
</dbReference>
<dbReference type="InterPro" id="IPR029016">
    <property type="entry name" value="GAF-like_dom_sf"/>
</dbReference>
<comment type="caution">
    <text evidence="3">The sequence shown here is derived from an EMBL/GenBank/DDBJ whole genome shotgun (WGS) entry which is preliminary data.</text>
</comment>
<feature type="domain" description="GGDEF" evidence="2">
    <location>
        <begin position="208"/>
        <end position="344"/>
    </location>
</feature>
<reference evidence="3 4" key="1">
    <citation type="submission" date="2018-02" db="EMBL/GenBank/DDBJ databases">
        <title>Genomic Encyclopedia of Archaeal and Bacterial Type Strains, Phase II (KMG-II): from individual species to whole genera.</title>
        <authorList>
            <person name="Goeker M."/>
        </authorList>
    </citation>
    <scope>NUCLEOTIDE SEQUENCE [LARGE SCALE GENOMIC DNA]</scope>
    <source>
        <strain evidence="3 4">DSM 22857</strain>
    </source>
</reference>
<dbReference type="PROSITE" id="PS50883">
    <property type="entry name" value="EAL"/>
    <property type="match status" value="1"/>
</dbReference>
<evidence type="ECO:0000313" key="4">
    <source>
        <dbReference type="Proteomes" id="UP000239485"/>
    </source>
</evidence>
<sequence>MNQQRLTAVLAEFARTLVTDYPVQAILEHLVRRVVEVLPVSGAGVMLTEGRGLRFAAASDDVLLRIESLQDEVGEGPCLEACRTGQPVLVPDLAADERFPRFAPAALEAGMAAVFTFPLRWQSGQIGALDLYSDVPYELSGAEFGAAQILADVAAAYVVNARSRDELSASAAEMEHRSLHDPLTGLANRALLLDRLTRALLLAERSGTSAGVLFLDLDAFKAVNDAHGHRIGDLLLLAVAERMQSVLRPGDTLARLGGDEFVVVCEGLSGPSELARVAERVALAFRSPFLVEGREVGAGASIGTAMGSGAGELPQHLLEAADRAMYLAKRPARSGGARGGAAGTAGARSWASLEQELAVVVAEGSLEVAYQPVVDLATASWVGVEALVRWPQRLGGHVDAAAVVAAAERAGLIVPLGAWVLGRACADVRSWSAADGVRRSVAVNVSGTQLRHPAFAEIVEDVLVRTGTPAADLCLEISPAESADGPDPAALRNVHRLRDLGVRIAVDGFASRHSAFGPGGEAGVDVVKIARSYVGDLGREPVGEGVVASILGQAARIDLRVVAEGIETAGQLERLRGLGCSEGQGFLLGRPRSLAELRLGPVVAAR</sequence>
<dbReference type="RefSeq" id="WP_104431399.1">
    <property type="nucleotide sequence ID" value="NZ_PTJD01000002.1"/>
</dbReference>
<dbReference type="InterPro" id="IPR003018">
    <property type="entry name" value="GAF"/>
</dbReference>
<dbReference type="Pfam" id="PF13185">
    <property type="entry name" value="GAF_2"/>
    <property type="match status" value="1"/>
</dbReference>
<dbReference type="EMBL" id="PTJD01000002">
    <property type="protein sequence ID" value="PPK97937.1"/>
    <property type="molecule type" value="Genomic_DNA"/>
</dbReference>
<dbReference type="InterPro" id="IPR043128">
    <property type="entry name" value="Rev_trsase/Diguanyl_cyclase"/>
</dbReference>
<dbReference type="InterPro" id="IPR029787">
    <property type="entry name" value="Nucleotide_cyclase"/>
</dbReference>
<gene>
    <name evidence="3" type="ORF">CLV92_10287</name>
</gene>
<dbReference type="SMART" id="SM00267">
    <property type="entry name" value="GGDEF"/>
    <property type="match status" value="1"/>
</dbReference>
<dbReference type="InterPro" id="IPR035919">
    <property type="entry name" value="EAL_sf"/>
</dbReference>
<dbReference type="Pfam" id="PF00563">
    <property type="entry name" value="EAL"/>
    <property type="match status" value="1"/>
</dbReference>
<dbReference type="Gene3D" id="3.30.450.40">
    <property type="match status" value="1"/>
</dbReference>
<accession>A0A2S6IUI6</accession>
<dbReference type="PROSITE" id="PS50887">
    <property type="entry name" value="GGDEF"/>
    <property type="match status" value="1"/>
</dbReference>
<dbReference type="Proteomes" id="UP000239485">
    <property type="component" value="Unassembled WGS sequence"/>
</dbReference>
<dbReference type="InterPro" id="IPR052155">
    <property type="entry name" value="Biofilm_reg_signaling"/>
</dbReference>
<evidence type="ECO:0000313" key="3">
    <source>
        <dbReference type="EMBL" id="PPK97937.1"/>
    </source>
</evidence>
<dbReference type="SMART" id="SM00065">
    <property type="entry name" value="GAF"/>
    <property type="match status" value="1"/>
</dbReference>
<dbReference type="PANTHER" id="PTHR44757">
    <property type="entry name" value="DIGUANYLATE CYCLASE DGCP"/>
    <property type="match status" value="1"/>
</dbReference>
<dbReference type="SUPFAM" id="SSF55073">
    <property type="entry name" value="Nucleotide cyclase"/>
    <property type="match status" value="1"/>
</dbReference>
<dbReference type="AlphaFoldDB" id="A0A2S6IUI6"/>
<dbReference type="SMART" id="SM00052">
    <property type="entry name" value="EAL"/>
    <property type="match status" value="1"/>
</dbReference>
<proteinExistence type="predicted"/>
<dbReference type="Pfam" id="PF00990">
    <property type="entry name" value="GGDEF"/>
    <property type="match status" value="1"/>
</dbReference>
<dbReference type="CDD" id="cd01948">
    <property type="entry name" value="EAL"/>
    <property type="match status" value="1"/>
</dbReference>
<dbReference type="OrthoDB" id="23692at2"/>
<feature type="domain" description="EAL" evidence="1">
    <location>
        <begin position="350"/>
        <end position="605"/>
    </location>
</feature>
<organism evidence="3 4">
    <name type="scientific">Kineococcus xinjiangensis</name>
    <dbReference type="NCBI Taxonomy" id="512762"/>
    <lineage>
        <taxon>Bacteria</taxon>
        <taxon>Bacillati</taxon>
        <taxon>Actinomycetota</taxon>
        <taxon>Actinomycetes</taxon>
        <taxon>Kineosporiales</taxon>
        <taxon>Kineosporiaceae</taxon>
        <taxon>Kineococcus</taxon>
    </lineage>
</organism>
<dbReference type="NCBIfam" id="TIGR00254">
    <property type="entry name" value="GGDEF"/>
    <property type="match status" value="1"/>
</dbReference>
<dbReference type="Gene3D" id="3.30.70.270">
    <property type="match status" value="1"/>
</dbReference>
<protein>
    <submittedName>
        <fullName evidence="3">Diguanylate cyclase (GGDEF)-like protein</fullName>
    </submittedName>
</protein>
<name>A0A2S6IUI6_9ACTN</name>
<dbReference type="InterPro" id="IPR000160">
    <property type="entry name" value="GGDEF_dom"/>
</dbReference>
<dbReference type="InterPro" id="IPR001633">
    <property type="entry name" value="EAL_dom"/>
</dbReference>